<sequence length="359" mass="37753">MALVKSVVVMAGGTGGHVFPALAVARALQAQGVRIHWLGTRAGIEADLVPKAGFPITYLDVGGLRGNGLRPLLQAPTKLLRAVWRASRVFSTVEADAVIGLGGYVTGPGGLAARLVGLPLYVHEQNAIAGFTNKALAKFATRVLQAFPQAFEPSPKVEWVGNPVREEIATLAMPAERYGSRQGPLRVLVMGGSLGAVALNELVPAALAELDPAQRPLIRHQAGRKHADKAAAVYARLGVEAEILPFIDDMAAVYGWADLVICRSGALTVSELAAAGVASILIPFPHAVDDHQTANARFLSDAGAARLFQQRDLTASAFAGTLRELLDRPLLQTMAEKARALAKPDATSLVVNAILRGDA</sequence>
<dbReference type="PANTHER" id="PTHR21015:SF22">
    <property type="entry name" value="GLYCOSYLTRANSFERASE"/>
    <property type="match status" value="1"/>
</dbReference>
<feature type="domain" description="Glycosyltransferase family 28 N-terminal" evidence="11">
    <location>
        <begin position="7"/>
        <end position="144"/>
    </location>
</feature>
<dbReference type="EC" id="2.4.1.227" evidence="10"/>
<dbReference type="GO" id="GO:0051991">
    <property type="term" value="F:UDP-N-acetyl-D-glucosamine:N-acetylmuramoyl-L-alanyl-D-glutamyl-meso-2,6-diaminopimelyl-D-alanyl-D-alanine-diphosphoundecaprenol 4-beta-N-acetylglucosaminlytransferase activity"/>
    <property type="evidence" value="ECO:0007669"/>
    <property type="project" value="RHEA"/>
</dbReference>
<protein>
    <recommendedName>
        <fullName evidence="10">UDP-N-acetylglucosamine--N-acetylmuramyl-(pentapeptide) pyrophosphoryl-undecaprenol N-acetylglucosamine transferase</fullName>
        <ecNumber evidence="10">2.4.1.227</ecNumber>
    </recommendedName>
    <alternativeName>
        <fullName evidence="10">Undecaprenyl-PP-MurNAc-pentapeptide-UDPGlcNAc GlcNAc transferase</fullName>
    </alternativeName>
</protein>
<evidence type="ECO:0000256" key="8">
    <source>
        <dbReference type="ARBA" id="ARBA00023306"/>
    </source>
</evidence>
<feature type="binding site" evidence="10">
    <location>
        <position position="292"/>
    </location>
    <ligand>
        <name>UDP-N-acetyl-alpha-D-glucosamine</name>
        <dbReference type="ChEBI" id="CHEBI:57705"/>
    </ligand>
</feature>
<feature type="binding site" evidence="10">
    <location>
        <position position="126"/>
    </location>
    <ligand>
        <name>UDP-N-acetyl-alpha-D-glucosamine</name>
        <dbReference type="ChEBI" id="CHEBI:57705"/>
    </ligand>
</feature>
<dbReference type="GO" id="GO:0050511">
    <property type="term" value="F:undecaprenyldiphospho-muramoylpentapeptide beta-N-acetylglucosaminyltransferase activity"/>
    <property type="evidence" value="ECO:0007669"/>
    <property type="project" value="UniProtKB-UniRule"/>
</dbReference>
<evidence type="ECO:0000256" key="4">
    <source>
        <dbReference type="ARBA" id="ARBA00022679"/>
    </source>
</evidence>
<accession>A0A2P6AUR6</accession>
<dbReference type="InterPro" id="IPR007235">
    <property type="entry name" value="Glyco_trans_28_C"/>
</dbReference>
<gene>
    <name evidence="10 13" type="primary">murG</name>
    <name evidence="13" type="ORF">C5O18_01490</name>
</gene>
<name>A0A2P6AUR6_9GAMM</name>
<dbReference type="GO" id="GO:0071555">
    <property type="term" value="P:cell wall organization"/>
    <property type="evidence" value="ECO:0007669"/>
    <property type="project" value="UniProtKB-KW"/>
</dbReference>
<dbReference type="CDD" id="cd03785">
    <property type="entry name" value="GT28_MurG"/>
    <property type="match status" value="1"/>
</dbReference>
<dbReference type="Proteomes" id="UP000243900">
    <property type="component" value="Unassembled WGS sequence"/>
</dbReference>
<dbReference type="Gene3D" id="3.40.50.2000">
    <property type="entry name" value="Glycogen Phosphorylase B"/>
    <property type="match status" value="2"/>
</dbReference>
<proteinExistence type="inferred from homology"/>
<feature type="binding site" evidence="10">
    <location>
        <position position="193"/>
    </location>
    <ligand>
        <name>UDP-N-acetyl-alpha-D-glucosamine</name>
        <dbReference type="ChEBI" id="CHEBI:57705"/>
    </ligand>
</feature>
<dbReference type="GO" id="GO:0005886">
    <property type="term" value="C:plasma membrane"/>
    <property type="evidence" value="ECO:0007669"/>
    <property type="project" value="UniProtKB-SubCell"/>
</dbReference>
<keyword evidence="14" id="KW-1185">Reference proteome</keyword>
<evidence type="ECO:0000256" key="5">
    <source>
        <dbReference type="ARBA" id="ARBA00022960"/>
    </source>
</evidence>
<evidence type="ECO:0000256" key="3">
    <source>
        <dbReference type="ARBA" id="ARBA00022676"/>
    </source>
</evidence>
<comment type="catalytic activity">
    <reaction evidence="10">
        <text>di-trans,octa-cis-undecaprenyl diphospho-N-acetyl-alpha-D-muramoyl-L-alanyl-D-glutamyl-meso-2,6-diaminopimeloyl-D-alanyl-D-alanine + UDP-N-acetyl-alpha-D-glucosamine = di-trans,octa-cis-undecaprenyl diphospho-[N-acetyl-alpha-D-glucosaminyl-(1-&gt;4)]-N-acetyl-alpha-D-muramoyl-L-alanyl-D-glutamyl-meso-2,6-diaminopimeloyl-D-alanyl-D-alanine + UDP + H(+)</text>
        <dbReference type="Rhea" id="RHEA:31227"/>
        <dbReference type="ChEBI" id="CHEBI:15378"/>
        <dbReference type="ChEBI" id="CHEBI:57705"/>
        <dbReference type="ChEBI" id="CHEBI:58223"/>
        <dbReference type="ChEBI" id="CHEBI:61387"/>
        <dbReference type="ChEBI" id="CHEBI:61388"/>
        <dbReference type="EC" id="2.4.1.227"/>
    </reaction>
</comment>
<evidence type="ECO:0000256" key="6">
    <source>
        <dbReference type="ARBA" id="ARBA00022984"/>
    </source>
</evidence>
<evidence type="ECO:0000256" key="9">
    <source>
        <dbReference type="ARBA" id="ARBA00023316"/>
    </source>
</evidence>
<keyword evidence="2 10" id="KW-0132">Cell division</keyword>
<keyword evidence="8 10" id="KW-0131">Cell cycle</keyword>
<comment type="similarity">
    <text evidence="10">Belongs to the glycosyltransferase 28 family. MurG subfamily.</text>
</comment>
<dbReference type="EMBL" id="PTQZ01000014">
    <property type="protein sequence ID" value="PQA50943.1"/>
    <property type="molecule type" value="Genomic_DNA"/>
</dbReference>
<feature type="binding site" evidence="10">
    <location>
        <begin position="266"/>
        <end position="271"/>
    </location>
    <ligand>
        <name>UDP-N-acetyl-alpha-D-glucosamine</name>
        <dbReference type="ChEBI" id="CHEBI:57705"/>
    </ligand>
</feature>
<organism evidence="13 14">
    <name type="scientific">Amnimonas aquatica</name>
    <dbReference type="NCBI Taxonomy" id="2094561"/>
    <lineage>
        <taxon>Bacteria</taxon>
        <taxon>Pseudomonadati</taxon>
        <taxon>Pseudomonadota</taxon>
        <taxon>Gammaproteobacteria</taxon>
        <taxon>Moraxellales</taxon>
        <taxon>Moraxellaceae</taxon>
        <taxon>Amnimonas</taxon>
    </lineage>
</organism>
<evidence type="ECO:0000313" key="14">
    <source>
        <dbReference type="Proteomes" id="UP000243900"/>
    </source>
</evidence>
<feature type="domain" description="Glycosyl transferase family 28 C-terminal" evidence="12">
    <location>
        <begin position="187"/>
        <end position="347"/>
    </location>
</feature>
<keyword evidence="9 10" id="KW-0961">Cell wall biogenesis/degradation</keyword>
<evidence type="ECO:0000256" key="2">
    <source>
        <dbReference type="ARBA" id="ARBA00022618"/>
    </source>
</evidence>
<dbReference type="RefSeq" id="WP_105191108.1">
    <property type="nucleotide sequence ID" value="NZ_PTQZ01000014.1"/>
</dbReference>
<comment type="subcellular location">
    <subcellularLocation>
        <location evidence="10">Cell membrane</location>
        <topology evidence="10">Peripheral membrane protein</topology>
        <orientation evidence="10">Cytoplasmic side</orientation>
    </subcellularLocation>
</comment>
<feature type="binding site" evidence="10">
    <location>
        <position position="165"/>
    </location>
    <ligand>
        <name>UDP-N-acetyl-alpha-D-glucosamine</name>
        <dbReference type="ChEBI" id="CHEBI:57705"/>
    </ligand>
</feature>
<evidence type="ECO:0000256" key="7">
    <source>
        <dbReference type="ARBA" id="ARBA00023136"/>
    </source>
</evidence>
<keyword evidence="4 10" id="KW-0808">Transferase</keyword>
<reference evidence="14" key="1">
    <citation type="submission" date="2018-02" db="EMBL/GenBank/DDBJ databases">
        <title>Genome sequencing of Solimonas sp. HR-BB.</title>
        <authorList>
            <person name="Lee Y."/>
            <person name="Jeon C.O."/>
        </authorList>
    </citation>
    <scope>NUCLEOTIDE SEQUENCE [LARGE SCALE GENOMIC DNA]</scope>
    <source>
        <strain evidence="14">HR-E</strain>
    </source>
</reference>
<dbReference type="InterPro" id="IPR006009">
    <property type="entry name" value="GlcNAc_MurG"/>
</dbReference>
<dbReference type="InterPro" id="IPR004276">
    <property type="entry name" value="GlycoTrans_28_N"/>
</dbReference>
<dbReference type="PANTHER" id="PTHR21015">
    <property type="entry name" value="UDP-N-ACETYLGLUCOSAMINE--N-ACETYLMURAMYL-(PENTAPEPTIDE) PYROPHOSPHORYL-UNDECAPRENOL N-ACETYLGLUCOSAMINE TRANSFERASE 1"/>
    <property type="match status" value="1"/>
</dbReference>
<feature type="binding site" evidence="10">
    <location>
        <begin position="14"/>
        <end position="16"/>
    </location>
    <ligand>
        <name>UDP-N-acetyl-alpha-D-glucosamine</name>
        <dbReference type="ChEBI" id="CHEBI:57705"/>
    </ligand>
</feature>
<dbReference type="NCBIfam" id="TIGR01133">
    <property type="entry name" value="murG"/>
    <property type="match status" value="1"/>
</dbReference>
<comment type="function">
    <text evidence="10">Cell wall formation. Catalyzes the transfer of a GlcNAc subunit on undecaprenyl-pyrophosphoryl-MurNAc-pentapeptide (lipid intermediate I) to form undecaprenyl-pyrophosphoryl-MurNAc-(pentapeptide)GlcNAc (lipid intermediate II).</text>
</comment>
<dbReference type="HAMAP" id="MF_00033">
    <property type="entry name" value="MurG"/>
    <property type="match status" value="1"/>
</dbReference>
<evidence type="ECO:0000256" key="10">
    <source>
        <dbReference type="HAMAP-Rule" id="MF_00033"/>
    </source>
</evidence>
<dbReference type="GO" id="GO:0051301">
    <property type="term" value="P:cell division"/>
    <property type="evidence" value="ECO:0007669"/>
    <property type="project" value="UniProtKB-KW"/>
</dbReference>
<dbReference type="GO" id="GO:0008360">
    <property type="term" value="P:regulation of cell shape"/>
    <property type="evidence" value="ECO:0007669"/>
    <property type="project" value="UniProtKB-KW"/>
</dbReference>
<dbReference type="OrthoDB" id="9808936at2"/>
<comment type="caution">
    <text evidence="13">The sequence shown here is derived from an EMBL/GenBank/DDBJ whole genome shotgun (WGS) entry which is preliminary data.</text>
</comment>
<dbReference type="SUPFAM" id="SSF53756">
    <property type="entry name" value="UDP-Glycosyltransferase/glycogen phosphorylase"/>
    <property type="match status" value="1"/>
</dbReference>
<dbReference type="GO" id="GO:0005975">
    <property type="term" value="P:carbohydrate metabolic process"/>
    <property type="evidence" value="ECO:0007669"/>
    <property type="project" value="InterPro"/>
</dbReference>
<keyword evidence="5 10" id="KW-0133">Cell shape</keyword>
<keyword evidence="1 10" id="KW-1003">Cell membrane</keyword>
<comment type="pathway">
    <text evidence="10">Cell wall biogenesis; peptidoglycan biosynthesis.</text>
</comment>
<keyword evidence="6 10" id="KW-0573">Peptidoglycan synthesis</keyword>
<keyword evidence="7 10" id="KW-0472">Membrane</keyword>
<dbReference type="AlphaFoldDB" id="A0A2P6AUR6"/>
<evidence type="ECO:0000313" key="13">
    <source>
        <dbReference type="EMBL" id="PQA50943.1"/>
    </source>
</evidence>
<evidence type="ECO:0000256" key="1">
    <source>
        <dbReference type="ARBA" id="ARBA00022475"/>
    </source>
</evidence>
<evidence type="ECO:0000259" key="11">
    <source>
        <dbReference type="Pfam" id="PF03033"/>
    </source>
</evidence>
<dbReference type="GO" id="GO:0009252">
    <property type="term" value="P:peptidoglycan biosynthetic process"/>
    <property type="evidence" value="ECO:0007669"/>
    <property type="project" value="UniProtKB-UniRule"/>
</dbReference>
<evidence type="ECO:0000259" key="12">
    <source>
        <dbReference type="Pfam" id="PF04101"/>
    </source>
</evidence>
<keyword evidence="3 10" id="KW-0328">Glycosyltransferase</keyword>
<dbReference type="UniPathway" id="UPA00219"/>
<feature type="binding site" evidence="10">
    <location>
        <position position="247"/>
    </location>
    <ligand>
        <name>UDP-N-acetyl-alpha-D-glucosamine</name>
        <dbReference type="ChEBI" id="CHEBI:57705"/>
    </ligand>
</feature>
<dbReference type="Pfam" id="PF04101">
    <property type="entry name" value="Glyco_tran_28_C"/>
    <property type="match status" value="1"/>
</dbReference>
<dbReference type="Pfam" id="PF03033">
    <property type="entry name" value="Glyco_transf_28"/>
    <property type="match status" value="1"/>
</dbReference>